<dbReference type="InterPro" id="IPR023631">
    <property type="entry name" value="Amidase_dom"/>
</dbReference>
<dbReference type="InterPro" id="IPR036928">
    <property type="entry name" value="AS_sf"/>
</dbReference>
<organism evidence="3 4">
    <name type="scientific">Cladosporium halotolerans</name>
    <dbReference type="NCBI Taxonomy" id="1052096"/>
    <lineage>
        <taxon>Eukaryota</taxon>
        <taxon>Fungi</taxon>
        <taxon>Dikarya</taxon>
        <taxon>Ascomycota</taxon>
        <taxon>Pezizomycotina</taxon>
        <taxon>Dothideomycetes</taxon>
        <taxon>Dothideomycetidae</taxon>
        <taxon>Cladosporiales</taxon>
        <taxon>Cladosporiaceae</taxon>
        <taxon>Cladosporium</taxon>
    </lineage>
</organism>
<dbReference type="RefSeq" id="XP_069234407.1">
    <property type="nucleotide sequence ID" value="XM_069368608.1"/>
</dbReference>
<sequence>MSNTPEPWRLTATEALQLIRTQKLTVEAYAQSLLSRIDSRDSTTKAWVRLPRDLILSNARALDAVPLDQRSPIHGLPVGVKDVILTKDMPTQYNSRIFENDQPIGTDAAPVMTLRAAGALIFGKLSTTEFATSKQGGWHQNLTSNAQDPSRTPGGSSSGSGSAVGDFQIPVALGTQTGGSVVRPASFNGTYGFKPTWGAISREGLAQWSMTLDTCGFFTRSMEDLELLADVFRIEDDEPIRQSEFNVKGARVAFCQTHNWPKAGNGTRKAYQQAQDLLKAHGAVVEDLHLPDEFSQILEWHGHVLAGEGRTSFLGQYLTAKDQLHGDIQGHVENKTQLSRKKQLEAYDQCARLRPMWDQIAAGYDFVVTPSVVDEAPKGLENTGDMSFCSMWTILHVPALNVIGFQGENGMPIGLTLVSPRYTDRHLLHAAKSVGPLLEKEGGWRPSNV</sequence>
<dbReference type="EMBL" id="JAAQHG020000001">
    <property type="protein sequence ID" value="KAL1591302.1"/>
    <property type="molecule type" value="Genomic_DNA"/>
</dbReference>
<reference evidence="3 4" key="1">
    <citation type="journal article" date="2020" name="Microbiol. Resour. Announc.">
        <title>Draft Genome Sequence of a Cladosporium Species Isolated from the Mesophotic Ascidian Didemnum maculosum.</title>
        <authorList>
            <person name="Gioti A."/>
            <person name="Siaperas R."/>
            <person name="Nikolaivits E."/>
            <person name="Le Goff G."/>
            <person name="Ouazzani J."/>
            <person name="Kotoulas G."/>
            <person name="Topakas E."/>
        </authorList>
    </citation>
    <scope>NUCLEOTIDE SEQUENCE [LARGE SCALE GENOMIC DNA]</scope>
    <source>
        <strain evidence="3 4">TM138-S3</strain>
    </source>
</reference>
<dbReference type="GO" id="GO:0003824">
    <property type="term" value="F:catalytic activity"/>
    <property type="evidence" value="ECO:0007669"/>
    <property type="project" value="InterPro"/>
</dbReference>
<dbReference type="AlphaFoldDB" id="A0AB34L5B2"/>
<dbReference type="PANTHER" id="PTHR11895">
    <property type="entry name" value="TRANSAMIDASE"/>
    <property type="match status" value="1"/>
</dbReference>
<accession>A0AB34L5B2</accession>
<feature type="domain" description="Amidase" evidence="2">
    <location>
        <begin position="31"/>
        <end position="428"/>
    </location>
</feature>
<gene>
    <name evidence="3" type="ORF">WHR41_00002</name>
</gene>
<name>A0AB34L5B2_9PEZI</name>
<dbReference type="SUPFAM" id="SSF75304">
    <property type="entry name" value="Amidase signature (AS) enzymes"/>
    <property type="match status" value="1"/>
</dbReference>
<protein>
    <recommendedName>
        <fullName evidence="2">Amidase domain-containing protein</fullName>
    </recommendedName>
</protein>
<dbReference type="Pfam" id="PF01425">
    <property type="entry name" value="Amidase"/>
    <property type="match status" value="1"/>
</dbReference>
<evidence type="ECO:0000313" key="3">
    <source>
        <dbReference type="EMBL" id="KAL1591302.1"/>
    </source>
</evidence>
<keyword evidence="4" id="KW-1185">Reference proteome</keyword>
<evidence type="ECO:0000256" key="1">
    <source>
        <dbReference type="SAM" id="MobiDB-lite"/>
    </source>
</evidence>
<evidence type="ECO:0000313" key="4">
    <source>
        <dbReference type="Proteomes" id="UP000803884"/>
    </source>
</evidence>
<dbReference type="GeneID" id="96001446"/>
<proteinExistence type="predicted"/>
<dbReference type="InterPro" id="IPR000120">
    <property type="entry name" value="Amidase"/>
</dbReference>
<feature type="compositionally biased region" description="Polar residues" evidence="1">
    <location>
        <begin position="134"/>
        <end position="150"/>
    </location>
</feature>
<dbReference type="PANTHER" id="PTHR11895:SF7">
    <property type="entry name" value="GLUTAMYL-TRNA(GLN) AMIDOTRANSFERASE SUBUNIT A, MITOCHONDRIAL"/>
    <property type="match status" value="1"/>
</dbReference>
<feature type="region of interest" description="Disordered" evidence="1">
    <location>
        <begin position="134"/>
        <end position="162"/>
    </location>
</feature>
<dbReference type="Proteomes" id="UP000803884">
    <property type="component" value="Unassembled WGS sequence"/>
</dbReference>
<evidence type="ECO:0000259" key="2">
    <source>
        <dbReference type="Pfam" id="PF01425"/>
    </source>
</evidence>
<dbReference type="Gene3D" id="3.90.1300.10">
    <property type="entry name" value="Amidase signature (AS) domain"/>
    <property type="match status" value="1"/>
</dbReference>
<comment type="caution">
    <text evidence="3">The sequence shown here is derived from an EMBL/GenBank/DDBJ whole genome shotgun (WGS) entry which is preliminary data.</text>
</comment>